<dbReference type="Proteomes" id="UP000070442">
    <property type="component" value="Unassembled WGS sequence"/>
</dbReference>
<dbReference type="SUPFAM" id="SSF53448">
    <property type="entry name" value="Nucleotide-diphospho-sugar transferases"/>
    <property type="match status" value="1"/>
</dbReference>
<dbReference type="AlphaFoldDB" id="A0A134ACY7"/>
<protein>
    <recommendedName>
        <fullName evidence="3">Glycosyltransferase</fullName>
    </recommendedName>
</protein>
<comment type="caution">
    <text evidence="1">The sequence shown here is derived from an EMBL/GenBank/DDBJ whole genome shotgun (WGS) entry which is preliminary data.</text>
</comment>
<sequence length="243" mass="26995">MNTIIFFSRTPEPGHGKTRLRKDVPDEKVDAIVAYLYEKMYGTLANTPFRLVIHYDGKVPAKNVPSFLQEGRDLGDKMARSLQRELPHGPALLIGSDLMGVDEDYIADALRALEKKDIVLGPAHDGGYGLVGMTHFVDIFSGITYSQEDVLENTVKKAKAQGKSVALLDTIRDIDDISDLAAEVLECPIASFSENETCFLFCSNDGKELKVFKRDPNNTSGLLHPTIMMPFFHFISNNVKETL</sequence>
<accession>A0A134ACY7</accession>
<reference evidence="2" key="1">
    <citation type="submission" date="2016-01" db="EMBL/GenBank/DDBJ databases">
        <authorList>
            <person name="Mitreva M."/>
            <person name="Pepin K.H."/>
            <person name="Mihindukulasuriya K.A."/>
            <person name="Fulton R."/>
            <person name="Fronick C."/>
            <person name="O'Laughlin M."/>
            <person name="Miner T."/>
            <person name="Herter B."/>
            <person name="Rosa B.A."/>
            <person name="Cordes M."/>
            <person name="Tomlinson C."/>
            <person name="Wollam A."/>
            <person name="Palsikar V.B."/>
            <person name="Mardis E.R."/>
            <person name="Wilson R.K."/>
        </authorList>
    </citation>
    <scope>NUCLEOTIDE SEQUENCE [LARGE SCALE GENOMIC DNA]</scope>
    <source>
        <strain evidence="2">DNF00729</strain>
    </source>
</reference>
<evidence type="ECO:0008006" key="3">
    <source>
        <dbReference type="Google" id="ProtNLM"/>
    </source>
</evidence>
<gene>
    <name evidence="1" type="ORF">HMPREF1863_01290</name>
</gene>
<dbReference type="InterPro" id="IPR018641">
    <property type="entry name" value="Trfase_1_rSAM/seldom-assoc"/>
</dbReference>
<organism evidence="1 2">
    <name type="scientific">Aedoeadaptatus coxii</name>
    <dbReference type="NCBI Taxonomy" id="755172"/>
    <lineage>
        <taxon>Bacteria</taxon>
        <taxon>Bacillati</taxon>
        <taxon>Bacillota</taxon>
        <taxon>Tissierellia</taxon>
        <taxon>Tissierellales</taxon>
        <taxon>Peptoniphilaceae</taxon>
        <taxon>Aedoeadaptatus</taxon>
    </lineage>
</organism>
<evidence type="ECO:0000313" key="1">
    <source>
        <dbReference type="EMBL" id="KXB65564.1"/>
    </source>
</evidence>
<dbReference type="PANTHER" id="PTHR36529">
    <property type="entry name" value="SLL1095 PROTEIN"/>
    <property type="match status" value="1"/>
</dbReference>
<dbReference type="STRING" id="755172.HMPREF1863_01290"/>
<dbReference type="PATRIC" id="fig|755172.3.peg.1253"/>
<dbReference type="EMBL" id="LSDG01000040">
    <property type="protein sequence ID" value="KXB65564.1"/>
    <property type="molecule type" value="Genomic_DNA"/>
</dbReference>
<keyword evidence="2" id="KW-1185">Reference proteome</keyword>
<evidence type="ECO:0000313" key="2">
    <source>
        <dbReference type="Proteomes" id="UP000070442"/>
    </source>
</evidence>
<dbReference type="PANTHER" id="PTHR36529:SF1">
    <property type="entry name" value="GLYCOSYLTRANSFERASE"/>
    <property type="match status" value="1"/>
</dbReference>
<dbReference type="OrthoDB" id="3171511at2"/>
<dbReference type="RefSeq" id="WP_068368544.1">
    <property type="nucleotide sequence ID" value="NZ_CAUPGT010000010.1"/>
</dbReference>
<dbReference type="InterPro" id="IPR029044">
    <property type="entry name" value="Nucleotide-diphossugar_trans"/>
</dbReference>
<name>A0A134ACY7_9FIRM</name>
<dbReference type="Pfam" id="PF09837">
    <property type="entry name" value="DUF2064"/>
    <property type="match status" value="1"/>
</dbReference>
<dbReference type="Gene3D" id="3.90.550.10">
    <property type="entry name" value="Spore Coat Polysaccharide Biosynthesis Protein SpsA, Chain A"/>
    <property type="match status" value="1"/>
</dbReference>
<proteinExistence type="predicted"/>
<dbReference type="NCBIfam" id="TIGR04282">
    <property type="entry name" value="glyco_like_cofC"/>
    <property type="match status" value="1"/>
</dbReference>